<evidence type="ECO:0000313" key="2">
    <source>
        <dbReference type="Proteomes" id="UP000004047"/>
    </source>
</evidence>
<evidence type="ECO:0000313" key="1">
    <source>
        <dbReference type="EMBL" id="CCI38259.1"/>
    </source>
</evidence>
<gene>
    <name evidence="1" type="ORF">MICAK_3970003</name>
</gene>
<dbReference type="EMBL" id="CAIQ01000331">
    <property type="protein sequence ID" value="CCI38259.1"/>
    <property type="molecule type" value="Genomic_DNA"/>
</dbReference>
<dbReference type="HOGENOM" id="CLU_3330218_0_0_3"/>
<organism evidence="1 2">
    <name type="scientific">Microcystis aeruginosa PCC 9701</name>
    <dbReference type="NCBI Taxonomy" id="721123"/>
    <lineage>
        <taxon>Bacteria</taxon>
        <taxon>Bacillati</taxon>
        <taxon>Cyanobacteriota</taxon>
        <taxon>Cyanophyceae</taxon>
        <taxon>Oscillatoriophycideae</taxon>
        <taxon>Chroococcales</taxon>
        <taxon>Microcystaceae</taxon>
        <taxon>Microcystis</taxon>
    </lineage>
</organism>
<dbReference type="AlphaFoldDB" id="I4IVD5"/>
<proteinExistence type="predicted"/>
<comment type="caution">
    <text evidence="1">The sequence shown here is derived from an EMBL/GenBank/DDBJ whole genome shotgun (WGS) entry which is preliminary data.</text>
</comment>
<protein>
    <submittedName>
        <fullName evidence="1">Uncharacterized protein</fullName>
    </submittedName>
</protein>
<dbReference type="Proteomes" id="UP000004047">
    <property type="component" value="Unassembled WGS sequence"/>
</dbReference>
<name>I4IVD5_MICAE</name>
<reference evidence="1 2" key="1">
    <citation type="submission" date="2012-04" db="EMBL/GenBank/DDBJ databases">
        <authorList>
            <person name="Genoscope - CEA"/>
        </authorList>
    </citation>
    <scope>NUCLEOTIDE SEQUENCE [LARGE SCALE GENOMIC DNA]</scope>
    <source>
        <strain evidence="1 2">9701</strain>
    </source>
</reference>
<accession>I4IVD5</accession>
<sequence length="38" mass="4544">MKILEKLWQNSANTSIISGQWELEVWIRELVSWTLDLL</sequence>